<dbReference type="Proteomes" id="UP000184275">
    <property type="component" value="Unassembled WGS sequence"/>
</dbReference>
<protein>
    <submittedName>
        <fullName evidence="1">Uncharacterized protein</fullName>
    </submittedName>
</protein>
<organism evidence="1 2">
    <name type="scientific">Fibrobacter intestinalis</name>
    <dbReference type="NCBI Taxonomy" id="28122"/>
    <lineage>
        <taxon>Bacteria</taxon>
        <taxon>Pseudomonadati</taxon>
        <taxon>Fibrobacterota</taxon>
        <taxon>Fibrobacteria</taxon>
        <taxon>Fibrobacterales</taxon>
        <taxon>Fibrobacteraceae</taxon>
        <taxon>Fibrobacter</taxon>
    </lineage>
</organism>
<keyword evidence="2" id="KW-1185">Reference proteome</keyword>
<sequence length="415" mass="47186">MRFGFSFWLFGICILLQMNGVFADTVQDSLFEKALEAEDAGDAVQTIALLEMAREREGTHSEEIRQILSEYYDALGVSGTDFGEERRLHFFSKMELVGIYYKELGDSLEASEFSGEGYLLLGVEYRRRFGGLQHTWAIRGMSNLFWHEDETVFDTSRWVFLPMLEYSLQGERFEVDAGAGVQFSDGNEAVFSGTFSGKFALYSQGNFQNGLELFSFFDENGRGRVKLGAYAENRPAKGFWANAVLSARFDRDTSVNAYFWYPKPPSDFPIPGEDAGFEFGNGFAVADSVRERYYYGSDKKLGPEIDGKIGYRFQELFSLELWGNLFVAWNPEADEWKAAQEDFGGVPRWKNVTWNRKTLQGFFRLQGGIQGEVLGAYLSVGMFFHRFLDLPSGHPEYSADTYWIGDMRMGVSACF</sequence>
<name>A0A1M6X8T1_9BACT</name>
<dbReference type="RefSeq" id="WP_073305591.1">
    <property type="nucleotide sequence ID" value="NZ_FRAW01000029.1"/>
</dbReference>
<reference evidence="2" key="1">
    <citation type="submission" date="2016-11" db="EMBL/GenBank/DDBJ databases">
        <authorList>
            <person name="Varghese N."/>
            <person name="Submissions S."/>
        </authorList>
    </citation>
    <scope>NUCLEOTIDE SEQUENCE [LARGE SCALE GENOMIC DNA]</scope>
    <source>
        <strain evidence="2">UWOS</strain>
    </source>
</reference>
<evidence type="ECO:0000313" key="2">
    <source>
        <dbReference type="Proteomes" id="UP000184275"/>
    </source>
</evidence>
<evidence type="ECO:0000313" key="1">
    <source>
        <dbReference type="EMBL" id="SHL02328.1"/>
    </source>
</evidence>
<dbReference type="AlphaFoldDB" id="A0A1M6X8T1"/>
<accession>A0A1M6X8T1</accession>
<dbReference type="EMBL" id="FRAW01000029">
    <property type="protein sequence ID" value="SHL02328.1"/>
    <property type="molecule type" value="Genomic_DNA"/>
</dbReference>
<proteinExistence type="predicted"/>
<gene>
    <name evidence="1" type="ORF">SAMN05720469_12931</name>
</gene>